<evidence type="ECO:0000256" key="1">
    <source>
        <dbReference type="SAM" id="SignalP"/>
    </source>
</evidence>
<dbReference type="EMBL" id="JABEZW010000013">
    <property type="protein sequence ID" value="MBA0783158.1"/>
    <property type="molecule type" value="Genomic_DNA"/>
</dbReference>
<dbReference type="PANTHER" id="PTHR35455">
    <property type="entry name" value="UNNAMED PRODUCT"/>
    <property type="match status" value="1"/>
</dbReference>
<feature type="chain" id="PRO_5029782494" evidence="1">
    <location>
        <begin position="28"/>
        <end position="114"/>
    </location>
</feature>
<accession>A0A7J9FDB6</accession>
<feature type="signal peptide" evidence="1">
    <location>
        <begin position="1"/>
        <end position="27"/>
    </location>
</feature>
<keyword evidence="3" id="KW-1185">Reference proteome</keyword>
<name>A0A7J9FDB6_9ROSI</name>
<dbReference type="Pfam" id="PF16029">
    <property type="entry name" value="DUF4787"/>
    <property type="match status" value="1"/>
</dbReference>
<organism evidence="2 3">
    <name type="scientific">Gossypium trilobum</name>
    <dbReference type="NCBI Taxonomy" id="34281"/>
    <lineage>
        <taxon>Eukaryota</taxon>
        <taxon>Viridiplantae</taxon>
        <taxon>Streptophyta</taxon>
        <taxon>Embryophyta</taxon>
        <taxon>Tracheophyta</taxon>
        <taxon>Spermatophyta</taxon>
        <taxon>Magnoliopsida</taxon>
        <taxon>eudicotyledons</taxon>
        <taxon>Gunneridae</taxon>
        <taxon>Pentapetalae</taxon>
        <taxon>rosids</taxon>
        <taxon>malvids</taxon>
        <taxon>Malvales</taxon>
        <taxon>Malvaceae</taxon>
        <taxon>Malvoideae</taxon>
        <taxon>Gossypium</taxon>
    </lineage>
</organism>
<evidence type="ECO:0000313" key="3">
    <source>
        <dbReference type="Proteomes" id="UP000593568"/>
    </source>
</evidence>
<keyword evidence="1" id="KW-0732">Signal</keyword>
<evidence type="ECO:0000313" key="2">
    <source>
        <dbReference type="EMBL" id="MBA0783158.1"/>
    </source>
</evidence>
<dbReference type="AlphaFoldDB" id="A0A7J9FDB6"/>
<feature type="non-terminal residue" evidence="2">
    <location>
        <position position="114"/>
    </location>
</feature>
<gene>
    <name evidence="2" type="ORF">Gotri_000922</name>
</gene>
<dbReference type="PANTHER" id="PTHR35455:SF1">
    <property type="entry name" value="AGAP005842-PA"/>
    <property type="match status" value="1"/>
</dbReference>
<protein>
    <submittedName>
        <fullName evidence="2">Uncharacterized protein</fullName>
    </submittedName>
</protein>
<reference evidence="2 3" key="1">
    <citation type="journal article" date="2019" name="Genome Biol. Evol.">
        <title>Insights into the evolution of the New World diploid cottons (Gossypium, subgenus Houzingenia) based on genome sequencing.</title>
        <authorList>
            <person name="Grover C.E."/>
            <person name="Arick M.A. 2nd"/>
            <person name="Thrash A."/>
            <person name="Conover J.L."/>
            <person name="Sanders W.S."/>
            <person name="Peterson D.G."/>
            <person name="Frelichowski J.E."/>
            <person name="Scheffler J.A."/>
            <person name="Scheffler B.E."/>
            <person name="Wendel J.F."/>
        </authorList>
    </citation>
    <scope>NUCLEOTIDE SEQUENCE [LARGE SCALE GENOMIC DNA]</scope>
    <source>
        <strain evidence="2">8</strain>
        <tissue evidence="2">Leaf</tissue>
    </source>
</reference>
<dbReference type="Proteomes" id="UP000593568">
    <property type="component" value="Unassembled WGS sequence"/>
</dbReference>
<comment type="caution">
    <text evidence="2">The sequence shown here is derived from an EMBL/GenBank/DDBJ whole genome shotgun (WGS) entry which is preliminary data.</text>
</comment>
<proteinExistence type="predicted"/>
<sequence length="114" mass="13092">MSKTNLCYLLLLLILLPSSYFLPSVLAKSRNPITDSEIKKKKSECYADIDRWVFPISPFNGLWGGHCKSSSIAKENCALKCLSPACYELIYESDPLEEGEKDYIRSQEFKYCMY</sequence>
<dbReference type="InterPro" id="IPR031985">
    <property type="entry name" value="DUF4787"/>
</dbReference>